<dbReference type="HOGENOM" id="CLU_3157381_0_0_5"/>
<dbReference type="AlphaFoldDB" id="A3SMR9"/>
<evidence type="ECO:0000313" key="1">
    <source>
        <dbReference type="EMBL" id="EAP75759.1"/>
    </source>
</evidence>
<name>A3SMR9_ROSNI</name>
<evidence type="ECO:0000313" key="2">
    <source>
        <dbReference type="Proteomes" id="UP000005954"/>
    </source>
</evidence>
<keyword evidence="2" id="KW-1185">Reference proteome</keyword>
<protein>
    <submittedName>
        <fullName evidence="1">Uncharacterized protein</fullName>
    </submittedName>
</protein>
<organism evidence="1 2">
    <name type="scientific">Roseovarius nubinhibens (strain ATCC BAA-591 / DSM 15170 / ISM)</name>
    <dbReference type="NCBI Taxonomy" id="89187"/>
    <lineage>
        <taxon>Bacteria</taxon>
        <taxon>Pseudomonadati</taxon>
        <taxon>Pseudomonadota</taxon>
        <taxon>Alphaproteobacteria</taxon>
        <taxon>Rhodobacterales</taxon>
        <taxon>Roseobacteraceae</taxon>
        <taxon>Roseovarius</taxon>
    </lineage>
</organism>
<comment type="caution">
    <text evidence="1">The sequence shown here is derived from an EMBL/GenBank/DDBJ whole genome shotgun (WGS) entry which is preliminary data.</text>
</comment>
<accession>A3SMR9</accession>
<dbReference type="Proteomes" id="UP000005954">
    <property type="component" value="Unassembled WGS sequence"/>
</dbReference>
<dbReference type="EMBL" id="AALY01000002">
    <property type="protein sequence ID" value="EAP75759.1"/>
    <property type="molecule type" value="Genomic_DNA"/>
</dbReference>
<reference evidence="1 2" key="1">
    <citation type="submission" date="2005-12" db="EMBL/GenBank/DDBJ databases">
        <authorList>
            <person name="Moran M.A."/>
            <person name="Ferriera S."/>
            <person name="Johnson J."/>
            <person name="Kravitz S."/>
            <person name="Halpern A."/>
            <person name="Remington K."/>
            <person name="Beeson K."/>
            <person name="Tran B."/>
            <person name="Rogers Y.-H."/>
            <person name="Friedman R."/>
            <person name="Venter J.C."/>
        </authorList>
    </citation>
    <scope>NUCLEOTIDE SEQUENCE [LARGE SCALE GENOMIC DNA]</scope>
    <source>
        <strain evidence="2">ATCC BAA-591 / DSM 15170 / ISM</strain>
    </source>
</reference>
<sequence>MPVGIILVIFFFQLKCVAWLIPAFRQISATDALSSPCLMMNAFYASVK</sequence>
<gene>
    <name evidence="1" type="ORF">ISM_12875</name>
</gene>
<proteinExistence type="predicted"/>